<organism evidence="1 2">
    <name type="scientific">Anaeromicropila herbilytica</name>
    <dbReference type="NCBI Taxonomy" id="2785025"/>
    <lineage>
        <taxon>Bacteria</taxon>
        <taxon>Bacillati</taxon>
        <taxon>Bacillota</taxon>
        <taxon>Clostridia</taxon>
        <taxon>Lachnospirales</taxon>
        <taxon>Lachnospiraceae</taxon>
        <taxon>Anaeromicropila</taxon>
    </lineage>
</organism>
<dbReference type="Pfam" id="PF19640">
    <property type="entry name" value="DUF6143"/>
    <property type="match status" value="1"/>
</dbReference>
<protein>
    <submittedName>
        <fullName evidence="1">Uncharacterized protein</fullName>
    </submittedName>
</protein>
<evidence type="ECO:0000313" key="1">
    <source>
        <dbReference type="EMBL" id="BCN29603.1"/>
    </source>
</evidence>
<evidence type="ECO:0000313" key="2">
    <source>
        <dbReference type="Proteomes" id="UP000595897"/>
    </source>
</evidence>
<dbReference type="KEGG" id="ahb:bsdtb5_08980"/>
<reference evidence="1 2" key="1">
    <citation type="submission" date="2020-11" db="EMBL/GenBank/DDBJ databases">
        <title>Draft genome sequencing of a Lachnospiraceae strain isolated from anoxic soil subjected to BSD treatment.</title>
        <authorList>
            <person name="Uek A."/>
            <person name="Tonouchi A."/>
        </authorList>
    </citation>
    <scope>NUCLEOTIDE SEQUENCE [LARGE SCALE GENOMIC DNA]</scope>
    <source>
        <strain evidence="1 2">TB5</strain>
    </source>
</reference>
<keyword evidence="2" id="KW-1185">Reference proteome</keyword>
<dbReference type="EMBL" id="AP024169">
    <property type="protein sequence ID" value="BCN29603.1"/>
    <property type="molecule type" value="Genomic_DNA"/>
</dbReference>
<name>A0A7R7ID29_9FIRM</name>
<dbReference type="AlphaFoldDB" id="A0A7R7ID29"/>
<dbReference type="InterPro" id="IPR046141">
    <property type="entry name" value="DUF6143"/>
</dbReference>
<gene>
    <name evidence="1" type="ORF">bsdtb5_08980</name>
</gene>
<dbReference type="Proteomes" id="UP000595897">
    <property type="component" value="Chromosome"/>
</dbReference>
<dbReference type="RefSeq" id="WP_271714872.1">
    <property type="nucleotide sequence ID" value="NZ_AP024169.1"/>
</dbReference>
<sequence length="180" mass="20050">MYTELSRDYEKVVTIDNPIYQSFQGRYFLGQSELITFGHDTYAFGSLYNPIHSGVNLFISVSTITNTSKIAFKSRPYMNARIPSGGSIVENITPANLVTIPQPVSKIKFITGQFKEPIQGGVKAYTRMIPAESTLANEKDGKFVIPPGSNFMLVLVPPTDTDIQADIAYGFWTEKYTCKL</sequence>
<accession>A0A7R7ID29</accession>
<proteinExistence type="predicted"/>